<keyword evidence="6" id="KW-1185">Reference proteome</keyword>
<sequence>MVREGCCYMKDFKSVLESRRSVKQFDQNVKIPREEMEEMITLTTKAPSSVNMQPWRFVVVDTAEGKDILRPLVQFNTRQNDTSAAMVVIFGDMKNYEYADKIYDDAVEKGFMPQEVKDLQVAKFVELYESLDRQGMNDIVKIDSSLAAMQFMLIARYYGYDTNPIGGFEKDVIAEALGLDSERYMPVMIIAVGKAAVEGRESVRLPVEDVLSFR</sequence>
<dbReference type="InterPro" id="IPR000415">
    <property type="entry name" value="Nitroreductase-like"/>
</dbReference>
<keyword evidence="3" id="KW-0560">Oxidoreductase</keyword>
<dbReference type="Gene3D" id="3.40.109.10">
    <property type="entry name" value="NADH Oxidase"/>
    <property type="match status" value="1"/>
</dbReference>
<dbReference type="PANTHER" id="PTHR43673">
    <property type="entry name" value="NAD(P)H NITROREDUCTASE YDGI-RELATED"/>
    <property type="match status" value="1"/>
</dbReference>
<comment type="cofactor">
    <cofactor evidence="1">
        <name>FMN</name>
        <dbReference type="ChEBI" id="CHEBI:58210"/>
    </cofactor>
</comment>
<dbReference type="Proteomes" id="UP000195208">
    <property type="component" value="Unassembled WGS sequence"/>
</dbReference>
<evidence type="ECO:0000313" key="5">
    <source>
        <dbReference type="EMBL" id="OTW30104.1"/>
    </source>
</evidence>
<dbReference type="InterPro" id="IPR029479">
    <property type="entry name" value="Nitroreductase"/>
</dbReference>
<feature type="domain" description="Nitroreductase" evidence="4">
    <location>
        <begin position="17"/>
        <end position="194"/>
    </location>
</feature>
<evidence type="ECO:0000313" key="6">
    <source>
        <dbReference type="Proteomes" id="UP000195208"/>
    </source>
</evidence>
<gene>
    <name evidence="5" type="ORF">B9M88_11920</name>
</gene>
<dbReference type="PANTHER" id="PTHR43673:SF10">
    <property type="entry name" value="NADH DEHYDROGENASE_NAD(P)H NITROREDUCTASE XCC3605-RELATED"/>
    <property type="match status" value="1"/>
</dbReference>
<name>A0ABX3Z0W0_9STAP</name>
<evidence type="ECO:0000256" key="2">
    <source>
        <dbReference type="ARBA" id="ARBA00007118"/>
    </source>
</evidence>
<evidence type="ECO:0000259" key="4">
    <source>
        <dbReference type="Pfam" id="PF00881"/>
    </source>
</evidence>
<evidence type="ECO:0000256" key="3">
    <source>
        <dbReference type="ARBA" id="ARBA00023002"/>
    </source>
</evidence>
<dbReference type="EMBL" id="NEFX01000027">
    <property type="protein sequence ID" value="OTW30104.1"/>
    <property type="molecule type" value="Genomic_DNA"/>
</dbReference>
<accession>A0ABX3Z0W0</accession>
<dbReference type="SUPFAM" id="SSF55469">
    <property type="entry name" value="FMN-dependent nitroreductase-like"/>
    <property type="match status" value="1"/>
</dbReference>
<comment type="similarity">
    <text evidence="2">Belongs to the nitroreductase family.</text>
</comment>
<protein>
    <submittedName>
        <fullName evidence="5">Nitroreductase family protein</fullName>
    </submittedName>
</protein>
<organism evidence="5 6">
    <name type="scientific">Staphylococcus agnetis</name>
    <dbReference type="NCBI Taxonomy" id="985762"/>
    <lineage>
        <taxon>Bacteria</taxon>
        <taxon>Bacillati</taxon>
        <taxon>Bacillota</taxon>
        <taxon>Bacilli</taxon>
        <taxon>Bacillales</taxon>
        <taxon>Staphylococcaceae</taxon>
        <taxon>Staphylococcus</taxon>
    </lineage>
</organism>
<comment type="caution">
    <text evidence="5">The sequence shown here is derived from an EMBL/GenBank/DDBJ whole genome shotgun (WGS) entry which is preliminary data.</text>
</comment>
<evidence type="ECO:0000256" key="1">
    <source>
        <dbReference type="ARBA" id="ARBA00001917"/>
    </source>
</evidence>
<reference evidence="5 6" key="1">
    <citation type="submission" date="2017-04" db="EMBL/GenBank/DDBJ databases">
        <title>Staphylococcus agnetis, a potential pathogen in the broiler production.</title>
        <authorList>
            <person name="Poulsen L."/>
        </authorList>
    </citation>
    <scope>NUCLEOTIDE SEQUENCE [LARGE SCALE GENOMIC DNA]</scope>
    <source>
        <strain evidence="5 6">723_310714_2_2_spleen</strain>
    </source>
</reference>
<dbReference type="Pfam" id="PF00881">
    <property type="entry name" value="Nitroreductase"/>
    <property type="match status" value="1"/>
</dbReference>
<dbReference type="CDD" id="cd02137">
    <property type="entry name" value="MhqN-like"/>
    <property type="match status" value="1"/>
</dbReference>
<proteinExistence type="inferred from homology"/>